<proteinExistence type="predicted"/>
<feature type="binding site" evidence="8">
    <location>
        <position position="228"/>
    </location>
    <ligand>
        <name>a protein</name>
        <dbReference type="ChEBI" id="CHEBI:16541"/>
    </ligand>
    <ligandPart>
        <name>C-terminal Xaa-(2S)-2-hydroxyglycine residue</name>
        <dbReference type="ChEBI" id="CHEBI:142768"/>
    </ligandPart>
</feature>
<accession>A0A9W3AG69</accession>
<dbReference type="CDD" id="cd14958">
    <property type="entry name" value="NHL_PAL_like"/>
    <property type="match status" value="1"/>
</dbReference>
<keyword evidence="6" id="KW-0325">Glycoprotein</keyword>
<feature type="binding site" evidence="8">
    <location>
        <position position="56"/>
    </location>
    <ligand>
        <name>a protein</name>
        <dbReference type="ChEBI" id="CHEBI:16541"/>
    </ligand>
    <ligandPart>
        <name>C-terminal Xaa-(2S)-2-hydroxyglycine residue</name>
        <dbReference type="ChEBI" id="CHEBI:142768"/>
    </ligandPart>
</feature>
<evidence type="ECO:0000256" key="3">
    <source>
        <dbReference type="ARBA" id="ARBA00022729"/>
    </source>
</evidence>
<dbReference type="GeneID" id="106059574"/>
<evidence type="ECO:0000313" key="14">
    <source>
        <dbReference type="RefSeq" id="XP_055886277.1"/>
    </source>
</evidence>
<dbReference type="AlphaFoldDB" id="A0A9W3AG69"/>
<feature type="signal peptide" evidence="12">
    <location>
        <begin position="1"/>
        <end position="20"/>
    </location>
</feature>
<feature type="binding site" evidence="9">
    <location>
        <position position="212"/>
    </location>
    <ligand>
        <name>Zn(2+)</name>
        <dbReference type="ChEBI" id="CHEBI:29105"/>
        <note>catalytic</note>
    </ligand>
</feature>
<dbReference type="EC" id="4.3.2.5" evidence="1"/>
<dbReference type="Gene3D" id="2.120.10.30">
    <property type="entry name" value="TolB, C-terminal domain"/>
    <property type="match status" value="1"/>
</dbReference>
<feature type="binding site" evidence="9">
    <location>
        <position position="326"/>
    </location>
    <ligand>
        <name>Zn(2+)</name>
        <dbReference type="ChEBI" id="CHEBI:29105"/>
        <note>catalytic</note>
    </ligand>
</feature>
<evidence type="ECO:0000256" key="12">
    <source>
        <dbReference type="SAM" id="SignalP"/>
    </source>
</evidence>
<keyword evidence="13" id="KW-1185">Reference proteome</keyword>
<feature type="repeat" description="NHL" evidence="11">
    <location>
        <begin position="143"/>
        <end position="187"/>
    </location>
</feature>
<feature type="binding site" evidence="9">
    <location>
        <position position="327"/>
    </location>
    <ligand>
        <name>Ca(2+)</name>
        <dbReference type="ChEBI" id="CHEBI:29108"/>
        <note>structural</note>
    </ligand>
</feature>
<gene>
    <name evidence="14" type="primary">LOC106059574</name>
</gene>
<evidence type="ECO:0000256" key="8">
    <source>
        <dbReference type="PIRSR" id="PIRSR600720-1"/>
    </source>
</evidence>
<evidence type="ECO:0000256" key="7">
    <source>
        <dbReference type="ARBA" id="ARBA00023239"/>
    </source>
</evidence>
<dbReference type="SUPFAM" id="SSF101898">
    <property type="entry name" value="NHL repeat"/>
    <property type="match status" value="1"/>
</dbReference>
<evidence type="ECO:0000256" key="1">
    <source>
        <dbReference type="ARBA" id="ARBA00012343"/>
    </source>
</evidence>
<dbReference type="PANTHER" id="PTHR10680">
    <property type="entry name" value="PEPTIDYL-GLYCINE ALPHA-AMIDATING MONOOXYGENASE"/>
    <property type="match status" value="1"/>
</dbReference>
<organism evidence="13 14">
    <name type="scientific">Biomphalaria glabrata</name>
    <name type="common">Bloodfluke planorb</name>
    <name type="synonym">Freshwater snail</name>
    <dbReference type="NCBI Taxonomy" id="6526"/>
    <lineage>
        <taxon>Eukaryota</taxon>
        <taxon>Metazoa</taxon>
        <taxon>Spiralia</taxon>
        <taxon>Lophotrochozoa</taxon>
        <taxon>Mollusca</taxon>
        <taxon>Gastropoda</taxon>
        <taxon>Heterobranchia</taxon>
        <taxon>Euthyneura</taxon>
        <taxon>Panpulmonata</taxon>
        <taxon>Hygrophila</taxon>
        <taxon>Lymnaeoidea</taxon>
        <taxon>Planorbidae</taxon>
        <taxon>Biomphalaria</taxon>
    </lineage>
</organism>
<evidence type="ECO:0000256" key="6">
    <source>
        <dbReference type="ARBA" id="ARBA00023180"/>
    </source>
</evidence>
<evidence type="ECO:0000256" key="10">
    <source>
        <dbReference type="PIRSR" id="PIRSR600720-3"/>
    </source>
</evidence>
<dbReference type="OMA" id="PNEAKHR"/>
<dbReference type="PANTHER" id="PTHR10680:SF14">
    <property type="entry name" value="PEPTIDYL-GLYCINE ALPHA-AMIDATING MONOOXYGENASE"/>
    <property type="match status" value="1"/>
</dbReference>
<reference evidence="14" key="1">
    <citation type="submission" date="2025-08" db="UniProtKB">
        <authorList>
            <consortium name="RefSeq"/>
        </authorList>
    </citation>
    <scope>IDENTIFICATION</scope>
</reference>
<dbReference type="GO" id="GO:0016020">
    <property type="term" value="C:membrane"/>
    <property type="evidence" value="ECO:0007669"/>
    <property type="project" value="InterPro"/>
</dbReference>
<evidence type="ECO:0000256" key="11">
    <source>
        <dbReference type="PROSITE-ProRule" id="PRU00504"/>
    </source>
</evidence>
<name>A0A9W3AG69_BIOGL</name>
<dbReference type="GO" id="GO:0005576">
    <property type="term" value="C:extracellular region"/>
    <property type="evidence" value="ECO:0007669"/>
    <property type="project" value="TreeGrafter"/>
</dbReference>
<feature type="disulfide bond" evidence="10">
    <location>
        <begin position="157"/>
        <end position="177"/>
    </location>
</feature>
<comment type="cofactor">
    <cofactor evidence="9">
        <name>Zn(2+)</name>
        <dbReference type="ChEBI" id="CHEBI:29105"/>
    </cofactor>
    <text evidence="9">Binds one Zn(2+) ion per subunit.</text>
</comment>
<feature type="disulfide bond" evidence="10">
    <location>
        <begin position="224"/>
        <end position="235"/>
    </location>
</feature>
<keyword evidence="7" id="KW-0456">Lyase</keyword>
<dbReference type="OrthoDB" id="10018185at2759"/>
<feature type="binding site" evidence="9">
    <location>
        <position position="109"/>
    </location>
    <ligand>
        <name>Zn(2+)</name>
        <dbReference type="ChEBI" id="CHEBI:29105"/>
        <note>catalytic</note>
    </ligand>
</feature>
<protein>
    <recommendedName>
        <fullName evidence="1">peptidylamidoglycolate lyase</fullName>
        <ecNumber evidence="1">4.3.2.5</ecNumber>
    </recommendedName>
</protein>
<sequence>MTVIYLYATLLSVFITQAFSLVPPTLDTVFTVDGQGIGQVAGVDVDSAGDLFVFHRANRPWSSTTYRPFSNVLSNEARVPIAFDVILKLDPKTGRKISGFGSNFFNVPHGLTIDNNDNLWVTDTGRHQIFRFAKGQTTPNLELGVKFVPGSDQQHFCKPTGVAVSSTGVFFVADGYCNSRILKYSSEAQVLAQWGTVGGRAGLTPYTLNIPHSIILMEEQDLVCVADRENSRALCYNAGLKNSTLTGVFNRTLVPQGNIGKVYGIYYNKAAQEVVAAGVISLTPYLSGRQTIYPPRAFIYNLKGQRQLSFANITQEMAKLGQSLIHDLCTSRDGQSYYLADLDQNKVYKYNKV</sequence>
<evidence type="ECO:0000256" key="9">
    <source>
        <dbReference type="PIRSR" id="PIRSR600720-2"/>
    </source>
</evidence>
<dbReference type="GO" id="GO:0004598">
    <property type="term" value="F:peptidylamidoglycolate lyase activity"/>
    <property type="evidence" value="ECO:0007669"/>
    <property type="project" value="UniProtKB-EC"/>
</dbReference>
<dbReference type="PROSITE" id="PS51125">
    <property type="entry name" value="NHL"/>
    <property type="match status" value="2"/>
</dbReference>
<dbReference type="Proteomes" id="UP001165740">
    <property type="component" value="Chromosome 1"/>
</dbReference>
<feature type="repeat" description="NHL" evidence="11">
    <location>
        <begin position="94"/>
        <end position="135"/>
    </location>
</feature>
<keyword evidence="3 12" id="KW-0732">Signal</keyword>
<dbReference type="Pfam" id="PF01436">
    <property type="entry name" value="NHL"/>
    <property type="match status" value="2"/>
</dbReference>
<feature type="binding site" evidence="9">
    <location>
        <position position="111"/>
    </location>
    <ligand>
        <name>Ca(2+)</name>
        <dbReference type="ChEBI" id="CHEBI:29108"/>
        <note>structural</note>
    </ligand>
</feature>
<keyword evidence="5 10" id="KW-1015">Disulfide bond</keyword>
<evidence type="ECO:0000313" key="13">
    <source>
        <dbReference type="Proteomes" id="UP001165740"/>
    </source>
</evidence>
<feature type="binding site" evidence="8">
    <location>
        <position position="176"/>
    </location>
    <ligand>
        <name>a protein</name>
        <dbReference type="ChEBI" id="CHEBI:16541"/>
    </ligand>
    <ligandPart>
        <name>C-terminal Xaa-(2S)-2-hydroxyglycine residue</name>
        <dbReference type="ChEBI" id="CHEBI:142768"/>
    </ligandPart>
</feature>
<evidence type="ECO:0000256" key="5">
    <source>
        <dbReference type="ARBA" id="ARBA00023157"/>
    </source>
</evidence>
<dbReference type="RefSeq" id="XP_055886277.1">
    <property type="nucleotide sequence ID" value="XM_056030302.1"/>
</dbReference>
<dbReference type="PRINTS" id="PR00790">
    <property type="entry name" value="PAMONOXGNASE"/>
</dbReference>
<feature type="chain" id="PRO_5040793218" description="peptidylamidoglycolate lyase" evidence="12">
    <location>
        <begin position="21"/>
        <end position="353"/>
    </location>
</feature>
<dbReference type="InterPro" id="IPR001258">
    <property type="entry name" value="NHL_repeat"/>
</dbReference>
<dbReference type="GO" id="GO:0006518">
    <property type="term" value="P:peptide metabolic process"/>
    <property type="evidence" value="ECO:0007669"/>
    <property type="project" value="InterPro"/>
</dbReference>
<dbReference type="GO" id="GO:0046872">
    <property type="term" value="F:metal ion binding"/>
    <property type="evidence" value="ECO:0007669"/>
    <property type="project" value="UniProtKB-KW"/>
</dbReference>
<keyword evidence="9" id="KW-0862">Zinc</keyword>
<dbReference type="InterPro" id="IPR011042">
    <property type="entry name" value="6-blade_b-propeller_TolB-like"/>
</dbReference>
<keyword evidence="9" id="KW-0106">Calcium</keyword>
<feature type="binding site" evidence="9">
    <location>
        <position position="43"/>
    </location>
    <ligand>
        <name>Ca(2+)</name>
        <dbReference type="ChEBI" id="CHEBI:29108"/>
        <note>structural</note>
    </ligand>
</feature>
<evidence type="ECO:0000256" key="4">
    <source>
        <dbReference type="ARBA" id="ARBA00022737"/>
    </source>
</evidence>
<keyword evidence="2 9" id="KW-0479">Metal-binding</keyword>
<keyword evidence="4" id="KW-0677">Repeat</keyword>
<evidence type="ECO:0000256" key="2">
    <source>
        <dbReference type="ARBA" id="ARBA00022723"/>
    </source>
</evidence>
<dbReference type="InterPro" id="IPR000720">
    <property type="entry name" value="PHM/PAL"/>
</dbReference>